<proteinExistence type="predicted"/>
<keyword evidence="3" id="KW-1185">Reference proteome</keyword>
<dbReference type="Proteomes" id="UP000298787">
    <property type="component" value="Chromosome 19"/>
</dbReference>
<feature type="compositionally biased region" description="Basic and acidic residues" evidence="1">
    <location>
        <begin position="117"/>
        <end position="137"/>
    </location>
</feature>
<feature type="compositionally biased region" description="Basic and acidic residues" evidence="1">
    <location>
        <begin position="79"/>
        <end position="103"/>
    </location>
</feature>
<gene>
    <name evidence="2" type="ORF">D9C73_022234</name>
</gene>
<dbReference type="STRING" id="240159.A0A4U5VJW7"/>
<feature type="region of interest" description="Disordered" evidence="1">
    <location>
        <begin position="79"/>
        <end position="171"/>
    </location>
</feature>
<accession>A0A4U5VJW7</accession>
<name>A0A4U5VJW7_COLLU</name>
<evidence type="ECO:0000256" key="1">
    <source>
        <dbReference type="SAM" id="MobiDB-lite"/>
    </source>
</evidence>
<evidence type="ECO:0000313" key="3">
    <source>
        <dbReference type="Proteomes" id="UP000298787"/>
    </source>
</evidence>
<reference evidence="2 3" key="1">
    <citation type="submission" date="2019-01" db="EMBL/GenBank/DDBJ databases">
        <title>Genome Assembly of Collichthys lucidus.</title>
        <authorList>
            <person name="Cai M."/>
            <person name="Xiao S."/>
        </authorList>
    </citation>
    <scope>NUCLEOTIDE SEQUENCE [LARGE SCALE GENOMIC DNA]</scope>
    <source>
        <strain evidence="2">JT15FE1705JMU</strain>
        <tissue evidence="2">Muscle</tissue>
    </source>
</reference>
<dbReference type="EMBL" id="CM014096">
    <property type="protein sequence ID" value="TKS88110.1"/>
    <property type="molecule type" value="Genomic_DNA"/>
</dbReference>
<dbReference type="AlphaFoldDB" id="A0A4U5VJW7"/>
<evidence type="ECO:0000313" key="2">
    <source>
        <dbReference type="EMBL" id="TKS88110.1"/>
    </source>
</evidence>
<protein>
    <submittedName>
        <fullName evidence="2">Calcium/calmodulin-dependent 3',5'-cyclic nucleotide phosphodiesterase 1C</fullName>
    </submittedName>
</protein>
<organism evidence="2 3">
    <name type="scientific">Collichthys lucidus</name>
    <name type="common">Big head croaker</name>
    <name type="synonym">Sciaena lucida</name>
    <dbReference type="NCBI Taxonomy" id="240159"/>
    <lineage>
        <taxon>Eukaryota</taxon>
        <taxon>Metazoa</taxon>
        <taxon>Chordata</taxon>
        <taxon>Craniata</taxon>
        <taxon>Vertebrata</taxon>
        <taxon>Euteleostomi</taxon>
        <taxon>Actinopterygii</taxon>
        <taxon>Neopterygii</taxon>
        <taxon>Teleostei</taxon>
        <taxon>Neoteleostei</taxon>
        <taxon>Acanthomorphata</taxon>
        <taxon>Eupercaria</taxon>
        <taxon>Sciaenidae</taxon>
        <taxon>Collichthys</taxon>
    </lineage>
</organism>
<feature type="compositionally biased region" description="Polar residues" evidence="1">
    <location>
        <begin position="157"/>
        <end position="168"/>
    </location>
</feature>
<sequence>MSSVCCCSIQSTTPLALLDCVNSISGSNGKHSSVKSTGSEGSCSLTTVDFKSFKVTWTQEIHHNKDTWKAQAAKDLEAKKEANEGDHKENEAEEKKESKRTVDRSSSGQEDMNTDIKGQEEVEDRKQQEEQHPKEEDGPAAGSLLRSGPNLTDKKNTGMQQRQCQNEPQPDCPLIHYYKRPSYCASSYRLLRSKVTEMRPIDARGKARRLQRISLRRRK</sequence>